<dbReference type="PROSITE" id="PS51257">
    <property type="entry name" value="PROKAR_LIPOPROTEIN"/>
    <property type="match status" value="1"/>
</dbReference>
<accession>A0ABW5LR47</accession>
<sequence>MKKYHFAILFAIGLTASSCTTAEIPLEEDPDPITQTVTYVGDVKAIIDNNCTTCHGTVNPNAGLSLVTYQQVRNSAENGNLIPRMNNATSPMPPSGILPAATRAIIDKWRQDGFLEN</sequence>
<protein>
    <submittedName>
        <fullName evidence="3">C-type cytochrome domain-containing protein</fullName>
    </submittedName>
</protein>
<proteinExistence type="predicted"/>
<comment type="caution">
    <text evidence="3">The sequence shown here is derived from an EMBL/GenBank/DDBJ whole genome shotgun (WGS) entry which is preliminary data.</text>
</comment>
<dbReference type="EMBL" id="JBHULH010000003">
    <property type="protein sequence ID" value="MFD2567260.1"/>
    <property type="molecule type" value="Genomic_DNA"/>
</dbReference>
<dbReference type="InterPro" id="IPR011429">
    <property type="entry name" value="Cyt_c_Planctomycete-type"/>
</dbReference>
<dbReference type="Proteomes" id="UP001597508">
    <property type="component" value="Unassembled WGS sequence"/>
</dbReference>
<evidence type="ECO:0000313" key="4">
    <source>
        <dbReference type="Proteomes" id="UP001597508"/>
    </source>
</evidence>
<feature type="chain" id="PRO_5046794281" evidence="1">
    <location>
        <begin position="23"/>
        <end position="117"/>
    </location>
</feature>
<evidence type="ECO:0000256" key="1">
    <source>
        <dbReference type="SAM" id="SignalP"/>
    </source>
</evidence>
<organism evidence="3 4">
    <name type="scientific">Pseudotenacibaculum haliotis</name>
    <dbReference type="NCBI Taxonomy" id="1862138"/>
    <lineage>
        <taxon>Bacteria</taxon>
        <taxon>Pseudomonadati</taxon>
        <taxon>Bacteroidota</taxon>
        <taxon>Flavobacteriia</taxon>
        <taxon>Flavobacteriales</taxon>
        <taxon>Flavobacteriaceae</taxon>
        <taxon>Pseudotenacibaculum</taxon>
    </lineage>
</organism>
<dbReference type="RefSeq" id="WP_379665968.1">
    <property type="nucleotide sequence ID" value="NZ_JBHULH010000003.1"/>
</dbReference>
<keyword evidence="1" id="KW-0732">Signal</keyword>
<feature type="domain" description="Cytochrome C Planctomycete-type" evidence="2">
    <location>
        <begin position="51"/>
        <end position="95"/>
    </location>
</feature>
<keyword evidence="4" id="KW-1185">Reference proteome</keyword>
<feature type="signal peptide" evidence="1">
    <location>
        <begin position="1"/>
        <end position="22"/>
    </location>
</feature>
<evidence type="ECO:0000313" key="3">
    <source>
        <dbReference type="EMBL" id="MFD2567260.1"/>
    </source>
</evidence>
<dbReference type="Pfam" id="PF07635">
    <property type="entry name" value="PSCyt1"/>
    <property type="match status" value="1"/>
</dbReference>
<gene>
    <name evidence="3" type="ORF">ACFSRZ_07745</name>
</gene>
<name>A0ABW5LR47_9FLAO</name>
<reference evidence="4" key="1">
    <citation type="journal article" date="2019" name="Int. J. Syst. Evol. Microbiol.">
        <title>The Global Catalogue of Microorganisms (GCM) 10K type strain sequencing project: providing services to taxonomists for standard genome sequencing and annotation.</title>
        <authorList>
            <consortium name="The Broad Institute Genomics Platform"/>
            <consortium name="The Broad Institute Genome Sequencing Center for Infectious Disease"/>
            <person name="Wu L."/>
            <person name="Ma J."/>
        </authorList>
    </citation>
    <scope>NUCLEOTIDE SEQUENCE [LARGE SCALE GENOMIC DNA]</scope>
    <source>
        <strain evidence="4">KCTC 52127</strain>
    </source>
</reference>
<evidence type="ECO:0000259" key="2">
    <source>
        <dbReference type="Pfam" id="PF07635"/>
    </source>
</evidence>